<sequence length="29" mass="3341">MINVGRCHGRIPTSISCFLLWLLIFFSDT</sequence>
<feature type="transmembrane region" description="Helical" evidence="1">
    <location>
        <begin position="7"/>
        <end position="26"/>
    </location>
</feature>
<evidence type="ECO:0000256" key="1">
    <source>
        <dbReference type="SAM" id="Phobius"/>
    </source>
</evidence>
<name>A0A2P2R4G0_RHIMU</name>
<evidence type="ECO:0000313" key="2">
    <source>
        <dbReference type="EMBL" id="MBX74057.1"/>
    </source>
</evidence>
<keyword evidence="1" id="KW-1133">Transmembrane helix</keyword>
<proteinExistence type="predicted"/>
<dbReference type="AlphaFoldDB" id="A0A2P2R4G0"/>
<accession>A0A2P2R4G0</accession>
<dbReference type="EMBL" id="GGEC01093573">
    <property type="protein sequence ID" value="MBX74057.1"/>
    <property type="molecule type" value="Transcribed_RNA"/>
</dbReference>
<protein>
    <submittedName>
        <fullName evidence="2">Uncharacterized protein</fullName>
    </submittedName>
</protein>
<reference evidence="2" key="1">
    <citation type="submission" date="2018-02" db="EMBL/GenBank/DDBJ databases">
        <title>Rhizophora mucronata_Transcriptome.</title>
        <authorList>
            <person name="Meera S.P."/>
            <person name="Sreeshan A."/>
            <person name="Augustine A."/>
        </authorList>
    </citation>
    <scope>NUCLEOTIDE SEQUENCE</scope>
    <source>
        <tissue evidence="2">Leaf</tissue>
    </source>
</reference>
<organism evidence="2">
    <name type="scientific">Rhizophora mucronata</name>
    <name type="common">Asiatic mangrove</name>
    <dbReference type="NCBI Taxonomy" id="61149"/>
    <lineage>
        <taxon>Eukaryota</taxon>
        <taxon>Viridiplantae</taxon>
        <taxon>Streptophyta</taxon>
        <taxon>Embryophyta</taxon>
        <taxon>Tracheophyta</taxon>
        <taxon>Spermatophyta</taxon>
        <taxon>Magnoliopsida</taxon>
        <taxon>eudicotyledons</taxon>
        <taxon>Gunneridae</taxon>
        <taxon>Pentapetalae</taxon>
        <taxon>rosids</taxon>
        <taxon>fabids</taxon>
        <taxon>Malpighiales</taxon>
        <taxon>Rhizophoraceae</taxon>
        <taxon>Rhizophora</taxon>
    </lineage>
</organism>
<keyword evidence="1" id="KW-0472">Membrane</keyword>
<keyword evidence="1" id="KW-0812">Transmembrane</keyword>